<gene>
    <name evidence="2" type="ORF">GCM10009817_35690</name>
</gene>
<dbReference type="CDD" id="cd07247">
    <property type="entry name" value="SgaA_N_like"/>
    <property type="match status" value="2"/>
</dbReference>
<comment type="caution">
    <text evidence="2">The sequence shown here is derived from an EMBL/GenBank/DDBJ whole genome shotgun (WGS) entry which is preliminary data.</text>
</comment>
<feature type="domain" description="VOC" evidence="1">
    <location>
        <begin position="12"/>
        <end position="127"/>
    </location>
</feature>
<dbReference type="InterPro" id="IPR029068">
    <property type="entry name" value="Glyas_Bleomycin-R_OHBP_Dase"/>
</dbReference>
<dbReference type="SUPFAM" id="SSF54593">
    <property type="entry name" value="Glyoxalase/Bleomycin resistance protein/Dihydroxybiphenyl dioxygenase"/>
    <property type="match status" value="2"/>
</dbReference>
<evidence type="ECO:0000259" key="1">
    <source>
        <dbReference type="PROSITE" id="PS51819"/>
    </source>
</evidence>
<dbReference type="InterPro" id="IPR004360">
    <property type="entry name" value="Glyas_Fos-R_dOase_dom"/>
</dbReference>
<dbReference type="Proteomes" id="UP001500013">
    <property type="component" value="Unassembled WGS sequence"/>
</dbReference>
<dbReference type="Gene3D" id="3.10.180.10">
    <property type="entry name" value="2,3-Dihydroxybiphenyl 1,2-Dioxygenase, domain 1"/>
    <property type="match status" value="2"/>
</dbReference>
<keyword evidence="3" id="KW-1185">Reference proteome</keyword>
<dbReference type="RefSeq" id="WP_344065822.1">
    <property type="nucleotide sequence ID" value="NZ_BAAAPU010000011.1"/>
</dbReference>
<name>A0ABN2SS38_9MICO</name>
<dbReference type="PROSITE" id="PS51819">
    <property type="entry name" value="VOC"/>
    <property type="match status" value="2"/>
</dbReference>
<dbReference type="Pfam" id="PF00903">
    <property type="entry name" value="Glyoxalase"/>
    <property type="match status" value="2"/>
</dbReference>
<sequence>MPVHEESFEPGTPCWADVMVDDLDRARDFYGSLFGWTFEDLPPEAGGYVMARKDGHAVAGAMAKNPDDPSQANAWTVYLATDDVDETAERARTAGGVFFLEPMDVLEVGRIAVGADPAGAAYGLWQAREHTGADLVDEPGTLVWAESMSRDYAASKAFYSGVLGYRLQEIGDAGFSYAVATLDGDRPVAGIGAIPAQAPADVRSHWMAYFAVADCDAASEQVARLGGTVVQQPFDSRYGRVAVVAGPQGETFSLLQPAAAPAG</sequence>
<dbReference type="PANTHER" id="PTHR33993">
    <property type="entry name" value="GLYOXALASE-RELATED"/>
    <property type="match status" value="1"/>
</dbReference>
<dbReference type="PANTHER" id="PTHR33993:SF10">
    <property type="entry name" value="CONSERVED PROTEIN"/>
    <property type="match status" value="1"/>
</dbReference>
<dbReference type="InterPro" id="IPR052164">
    <property type="entry name" value="Anthracycline_SecMetBiosynth"/>
</dbReference>
<evidence type="ECO:0000313" key="3">
    <source>
        <dbReference type="Proteomes" id="UP001500013"/>
    </source>
</evidence>
<accession>A0ABN2SS38</accession>
<protein>
    <submittedName>
        <fullName evidence="2">VOC family protein</fullName>
    </submittedName>
</protein>
<evidence type="ECO:0000313" key="2">
    <source>
        <dbReference type="EMBL" id="GAA1990574.1"/>
    </source>
</evidence>
<organism evidence="2 3">
    <name type="scientific">Terrabacter lapilli</name>
    <dbReference type="NCBI Taxonomy" id="436231"/>
    <lineage>
        <taxon>Bacteria</taxon>
        <taxon>Bacillati</taxon>
        <taxon>Actinomycetota</taxon>
        <taxon>Actinomycetes</taxon>
        <taxon>Micrococcales</taxon>
        <taxon>Intrasporangiaceae</taxon>
        <taxon>Terrabacter</taxon>
    </lineage>
</organism>
<feature type="domain" description="VOC" evidence="1">
    <location>
        <begin position="141"/>
        <end position="257"/>
    </location>
</feature>
<dbReference type="InterPro" id="IPR037523">
    <property type="entry name" value="VOC_core"/>
</dbReference>
<dbReference type="EMBL" id="BAAAPU010000011">
    <property type="protein sequence ID" value="GAA1990574.1"/>
    <property type="molecule type" value="Genomic_DNA"/>
</dbReference>
<proteinExistence type="predicted"/>
<reference evidence="2 3" key="1">
    <citation type="journal article" date="2019" name="Int. J. Syst. Evol. Microbiol.">
        <title>The Global Catalogue of Microorganisms (GCM) 10K type strain sequencing project: providing services to taxonomists for standard genome sequencing and annotation.</title>
        <authorList>
            <consortium name="The Broad Institute Genomics Platform"/>
            <consortium name="The Broad Institute Genome Sequencing Center for Infectious Disease"/>
            <person name="Wu L."/>
            <person name="Ma J."/>
        </authorList>
    </citation>
    <scope>NUCLEOTIDE SEQUENCE [LARGE SCALE GENOMIC DNA]</scope>
    <source>
        <strain evidence="2 3">JCM 15628</strain>
    </source>
</reference>